<dbReference type="AlphaFoldDB" id="A0A7G9GEV3"/>
<dbReference type="KEGG" id="whj:H9Q79_03335"/>
<dbReference type="EMBL" id="CP060635">
    <property type="protein sequence ID" value="QNM09335.1"/>
    <property type="molecule type" value="Genomic_DNA"/>
</dbReference>
<name>A0A7G9GEV3_9FIRM</name>
<reference evidence="1 2" key="1">
    <citation type="submission" date="2020-08" db="EMBL/GenBank/DDBJ databases">
        <authorList>
            <person name="Liu C."/>
            <person name="Sun Q."/>
        </authorList>
    </citation>
    <scope>NUCLEOTIDE SEQUENCE [LARGE SCALE GENOMIC DNA]</scope>
    <source>
        <strain evidence="1 2">NSJ-29</strain>
    </source>
</reference>
<evidence type="ECO:0000313" key="2">
    <source>
        <dbReference type="Proteomes" id="UP000515860"/>
    </source>
</evidence>
<gene>
    <name evidence="1" type="ORF">H9Q79_03335</name>
</gene>
<sequence>MKKNQVKDVIIYPSASPDTCSLANKISEFHYDLIERKLEHSSLPTEQKIEIIINILNALKNE</sequence>
<dbReference type="Proteomes" id="UP000515860">
    <property type="component" value="Chromosome"/>
</dbReference>
<proteinExistence type="predicted"/>
<accession>A0A7G9GEV3</accession>
<organism evidence="1 2">
    <name type="scientific">Wansuia hejianensis</name>
    <dbReference type="NCBI Taxonomy" id="2763667"/>
    <lineage>
        <taxon>Bacteria</taxon>
        <taxon>Bacillati</taxon>
        <taxon>Bacillota</taxon>
        <taxon>Clostridia</taxon>
        <taxon>Lachnospirales</taxon>
        <taxon>Lachnospiraceae</taxon>
        <taxon>Wansuia</taxon>
    </lineage>
</organism>
<keyword evidence="2" id="KW-1185">Reference proteome</keyword>
<dbReference type="RefSeq" id="WP_118645949.1">
    <property type="nucleotide sequence ID" value="NZ_CP060635.1"/>
</dbReference>
<protein>
    <submittedName>
        <fullName evidence="1">Uncharacterized protein</fullName>
    </submittedName>
</protein>
<evidence type="ECO:0000313" key="1">
    <source>
        <dbReference type="EMBL" id="QNM09335.1"/>
    </source>
</evidence>